<organism evidence="2 3">
    <name type="scientific">Reticulomyxa filosa</name>
    <dbReference type="NCBI Taxonomy" id="46433"/>
    <lineage>
        <taxon>Eukaryota</taxon>
        <taxon>Sar</taxon>
        <taxon>Rhizaria</taxon>
        <taxon>Retaria</taxon>
        <taxon>Foraminifera</taxon>
        <taxon>Monothalamids</taxon>
        <taxon>Reticulomyxidae</taxon>
        <taxon>Reticulomyxa</taxon>
    </lineage>
</organism>
<keyword evidence="3" id="KW-1185">Reference proteome</keyword>
<name>X6PFQ7_RETFI</name>
<dbReference type="AlphaFoldDB" id="X6PFQ7"/>
<evidence type="ECO:0000256" key="1">
    <source>
        <dbReference type="SAM" id="MobiDB-lite"/>
    </source>
</evidence>
<proteinExistence type="predicted"/>
<comment type="caution">
    <text evidence="2">The sequence shown here is derived from an EMBL/GenBank/DDBJ whole genome shotgun (WGS) entry which is preliminary data.</text>
</comment>
<dbReference type="Proteomes" id="UP000023152">
    <property type="component" value="Unassembled WGS sequence"/>
</dbReference>
<dbReference type="EMBL" id="ASPP01000001">
    <property type="protein sequence ID" value="ETO37061.1"/>
    <property type="molecule type" value="Genomic_DNA"/>
</dbReference>
<evidence type="ECO:0000313" key="2">
    <source>
        <dbReference type="EMBL" id="ETO37061.1"/>
    </source>
</evidence>
<protein>
    <submittedName>
        <fullName evidence="2">Uncharacterized protein</fullName>
    </submittedName>
</protein>
<feature type="compositionally biased region" description="Basic residues" evidence="1">
    <location>
        <begin position="104"/>
        <end position="118"/>
    </location>
</feature>
<gene>
    <name evidence="2" type="ORF">RFI_00003</name>
</gene>
<sequence length="118" mass="13538">MGFANKNNAKYSIHLGKKKDFSFSGNSKENDFEKLQQQHESLKLVLARIQSTFGQGMGEVNDLLNQWKSHLDGGFLTALTTTITNIQEKIKHIVTQDPNSFQNKLKKKKTKKKNKMRK</sequence>
<evidence type="ECO:0000313" key="3">
    <source>
        <dbReference type="Proteomes" id="UP000023152"/>
    </source>
</evidence>
<feature type="region of interest" description="Disordered" evidence="1">
    <location>
        <begin position="97"/>
        <end position="118"/>
    </location>
</feature>
<accession>X6PFQ7</accession>
<reference evidence="2 3" key="1">
    <citation type="journal article" date="2013" name="Curr. Biol.">
        <title>The Genome of the Foraminiferan Reticulomyxa filosa.</title>
        <authorList>
            <person name="Glockner G."/>
            <person name="Hulsmann N."/>
            <person name="Schleicher M."/>
            <person name="Noegel A.A."/>
            <person name="Eichinger L."/>
            <person name="Gallinger C."/>
            <person name="Pawlowski J."/>
            <person name="Sierra R."/>
            <person name="Euteneuer U."/>
            <person name="Pillet L."/>
            <person name="Moustafa A."/>
            <person name="Platzer M."/>
            <person name="Groth M."/>
            <person name="Szafranski K."/>
            <person name="Schliwa M."/>
        </authorList>
    </citation>
    <scope>NUCLEOTIDE SEQUENCE [LARGE SCALE GENOMIC DNA]</scope>
</reference>